<dbReference type="Pfam" id="PF07859">
    <property type="entry name" value="Abhydrolase_3"/>
    <property type="match status" value="1"/>
</dbReference>
<dbReference type="EMBL" id="CANHGI010000004">
    <property type="protein sequence ID" value="CAI5448005.1"/>
    <property type="molecule type" value="Genomic_DNA"/>
</dbReference>
<dbReference type="InterPro" id="IPR013094">
    <property type="entry name" value="AB_hydrolase_3"/>
</dbReference>
<dbReference type="InterPro" id="IPR050300">
    <property type="entry name" value="GDXG_lipolytic_enzyme"/>
</dbReference>
<dbReference type="OrthoDB" id="433474at2759"/>
<sequence length="281" mass="30987">MDELTRLYSPSCWVAGKSSEEVMSEFISKTQEAFENLKNNLEIPRSLDISYGSKPNKKIDLWGPKDSKNLLIYFHGGYWAAGSRHDTAPILPCALKSGYTVAAMGYELATKNIGSLPETISDAIQGTQYVLENFGDNFENIIVGGHSAGGHLAIRAVSGSENSKNSNKIKGLLLFSGVYFVEELVETDIGRDISLTASDAKLSTCDFKLIRVPGSINQVQIILGLQESPKLIEQNRELMGDFANTYKIDEFPDDSHFSIITGLLNEHSDVFKTVSRFLNSF</sequence>
<dbReference type="InterPro" id="IPR029058">
    <property type="entry name" value="AB_hydrolase_fold"/>
</dbReference>
<name>A0A9P1IME0_9PELO</name>
<evidence type="ECO:0000313" key="3">
    <source>
        <dbReference type="EMBL" id="CAI5448005.1"/>
    </source>
</evidence>
<dbReference type="Proteomes" id="UP001152747">
    <property type="component" value="Unassembled WGS sequence"/>
</dbReference>
<reference evidence="3" key="1">
    <citation type="submission" date="2022-11" db="EMBL/GenBank/DDBJ databases">
        <authorList>
            <person name="Kikuchi T."/>
        </authorList>
    </citation>
    <scope>NUCLEOTIDE SEQUENCE</scope>
    <source>
        <strain evidence="3">PS1010</strain>
    </source>
</reference>
<dbReference type="PANTHER" id="PTHR48081">
    <property type="entry name" value="AB HYDROLASE SUPERFAMILY PROTEIN C4A8.06C"/>
    <property type="match status" value="1"/>
</dbReference>
<proteinExistence type="predicted"/>
<protein>
    <recommendedName>
        <fullName evidence="2">Alpha/beta hydrolase fold-3 domain-containing protein</fullName>
    </recommendedName>
</protein>
<dbReference type="SUPFAM" id="SSF53474">
    <property type="entry name" value="alpha/beta-Hydrolases"/>
    <property type="match status" value="1"/>
</dbReference>
<gene>
    <name evidence="3" type="ORF">CAMP_LOCUS10642</name>
</gene>
<comment type="caution">
    <text evidence="3">The sequence shown here is derived from an EMBL/GenBank/DDBJ whole genome shotgun (WGS) entry which is preliminary data.</text>
</comment>
<dbReference type="Gene3D" id="3.40.50.1820">
    <property type="entry name" value="alpha/beta hydrolase"/>
    <property type="match status" value="1"/>
</dbReference>
<organism evidence="3 4">
    <name type="scientific">Caenorhabditis angaria</name>
    <dbReference type="NCBI Taxonomy" id="860376"/>
    <lineage>
        <taxon>Eukaryota</taxon>
        <taxon>Metazoa</taxon>
        <taxon>Ecdysozoa</taxon>
        <taxon>Nematoda</taxon>
        <taxon>Chromadorea</taxon>
        <taxon>Rhabditida</taxon>
        <taxon>Rhabditina</taxon>
        <taxon>Rhabditomorpha</taxon>
        <taxon>Rhabditoidea</taxon>
        <taxon>Rhabditidae</taxon>
        <taxon>Peloderinae</taxon>
        <taxon>Caenorhabditis</taxon>
    </lineage>
</organism>
<keyword evidence="1" id="KW-0378">Hydrolase</keyword>
<dbReference type="AlphaFoldDB" id="A0A9P1IME0"/>
<accession>A0A9P1IME0</accession>
<evidence type="ECO:0000313" key="4">
    <source>
        <dbReference type="Proteomes" id="UP001152747"/>
    </source>
</evidence>
<feature type="domain" description="Alpha/beta hydrolase fold-3" evidence="2">
    <location>
        <begin position="71"/>
        <end position="181"/>
    </location>
</feature>
<dbReference type="GO" id="GO:0004061">
    <property type="term" value="F:arylformamidase activity"/>
    <property type="evidence" value="ECO:0007669"/>
    <property type="project" value="TreeGrafter"/>
</dbReference>
<evidence type="ECO:0000259" key="2">
    <source>
        <dbReference type="Pfam" id="PF07859"/>
    </source>
</evidence>
<dbReference type="PANTHER" id="PTHR48081:SF33">
    <property type="entry name" value="KYNURENINE FORMAMIDASE"/>
    <property type="match status" value="1"/>
</dbReference>
<keyword evidence="4" id="KW-1185">Reference proteome</keyword>
<evidence type="ECO:0000256" key="1">
    <source>
        <dbReference type="ARBA" id="ARBA00022801"/>
    </source>
</evidence>